<sequence>MVDKERVQELQDLQSRLDYSVFQTRSLVASWLSELSSTDDTSTQSLDPSDLENTSQGKGSRLFKGQRGRLGVGAKPASRTETMQNQSAAKPIAVAKREAKLKKKLTGNKSQSSSSTDTTWALASISREEDEEEEEDESKATALNSRSTVRGNKGPAAKHSLKRKPPIMKGGDFLSQYLAEEGSSNKRSKR</sequence>
<keyword evidence="3" id="KW-1185">Reference proteome</keyword>
<reference evidence="2" key="1">
    <citation type="submission" date="2022-07" db="EMBL/GenBank/DDBJ databases">
        <title>Phylogenomic reconstructions and comparative analyses of Kickxellomycotina fungi.</title>
        <authorList>
            <person name="Reynolds N.K."/>
            <person name="Stajich J.E."/>
            <person name="Barry K."/>
            <person name="Grigoriev I.V."/>
            <person name="Crous P."/>
            <person name="Smith M.E."/>
        </authorList>
    </citation>
    <scope>NUCLEOTIDE SEQUENCE</scope>
    <source>
        <strain evidence="2">RSA 567</strain>
    </source>
</reference>
<gene>
    <name evidence="2" type="ORF">H4R34_003035</name>
</gene>
<name>A0A9W8B704_9FUNG</name>
<evidence type="ECO:0000256" key="1">
    <source>
        <dbReference type="SAM" id="MobiDB-lite"/>
    </source>
</evidence>
<proteinExistence type="predicted"/>
<evidence type="ECO:0000313" key="3">
    <source>
        <dbReference type="Proteomes" id="UP001151582"/>
    </source>
</evidence>
<accession>A0A9W8B704</accession>
<dbReference type="OrthoDB" id="5571019at2759"/>
<organism evidence="2 3">
    <name type="scientific">Dimargaris verticillata</name>
    <dbReference type="NCBI Taxonomy" id="2761393"/>
    <lineage>
        <taxon>Eukaryota</taxon>
        <taxon>Fungi</taxon>
        <taxon>Fungi incertae sedis</taxon>
        <taxon>Zoopagomycota</taxon>
        <taxon>Kickxellomycotina</taxon>
        <taxon>Dimargaritomycetes</taxon>
        <taxon>Dimargaritales</taxon>
        <taxon>Dimargaritaceae</taxon>
        <taxon>Dimargaris</taxon>
    </lineage>
</organism>
<feature type="compositionally biased region" description="Polar residues" evidence="1">
    <location>
        <begin position="107"/>
        <end position="121"/>
    </location>
</feature>
<evidence type="ECO:0000313" key="2">
    <source>
        <dbReference type="EMBL" id="KAJ1978917.1"/>
    </source>
</evidence>
<dbReference type="EMBL" id="JANBQB010000249">
    <property type="protein sequence ID" value="KAJ1978917.1"/>
    <property type="molecule type" value="Genomic_DNA"/>
</dbReference>
<comment type="caution">
    <text evidence="2">The sequence shown here is derived from an EMBL/GenBank/DDBJ whole genome shotgun (WGS) entry which is preliminary data.</text>
</comment>
<protein>
    <submittedName>
        <fullName evidence="2">Uncharacterized protein</fullName>
    </submittedName>
</protein>
<feature type="compositionally biased region" description="Polar residues" evidence="1">
    <location>
        <begin position="141"/>
        <end position="150"/>
    </location>
</feature>
<dbReference type="AlphaFoldDB" id="A0A9W8B704"/>
<feature type="region of interest" description="Disordered" evidence="1">
    <location>
        <begin position="34"/>
        <end position="190"/>
    </location>
</feature>
<feature type="compositionally biased region" description="Low complexity" evidence="1">
    <location>
        <begin position="34"/>
        <end position="48"/>
    </location>
</feature>
<feature type="compositionally biased region" description="Acidic residues" evidence="1">
    <location>
        <begin position="128"/>
        <end position="137"/>
    </location>
</feature>
<dbReference type="Proteomes" id="UP001151582">
    <property type="component" value="Unassembled WGS sequence"/>
</dbReference>
<feature type="compositionally biased region" description="Polar residues" evidence="1">
    <location>
        <begin position="79"/>
        <end position="88"/>
    </location>
</feature>